<proteinExistence type="predicted"/>
<dbReference type="Proteomes" id="UP001461498">
    <property type="component" value="Unassembled WGS sequence"/>
</dbReference>
<evidence type="ECO:0000313" key="2">
    <source>
        <dbReference type="Proteomes" id="UP001461498"/>
    </source>
</evidence>
<gene>
    <name evidence="1" type="ORF">O3M35_011307</name>
</gene>
<accession>A0AAW1CW35</accession>
<name>A0AAW1CW35_9HEMI</name>
<dbReference type="AlphaFoldDB" id="A0AAW1CW35"/>
<comment type="caution">
    <text evidence="1">The sequence shown here is derived from an EMBL/GenBank/DDBJ whole genome shotgun (WGS) entry which is preliminary data.</text>
</comment>
<evidence type="ECO:0000313" key="1">
    <source>
        <dbReference type="EMBL" id="KAK9502547.1"/>
    </source>
</evidence>
<keyword evidence="2" id="KW-1185">Reference proteome</keyword>
<sequence length="130" mass="14511">MVADLVEVEVEAIVGLILVVTEEAVIITDLVLIMEDSEGLDGVEVEEMVEDMKEVVQMVVVEAMKEDVMATLAMIKDTEEEVEVITEEVAMEAAITMEEVINYFSQCYRKPSLAIRHLVPSICVNFKTKT</sequence>
<protein>
    <submittedName>
        <fullName evidence="1">Uncharacterized protein</fullName>
    </submittedName>
</protein>
<reference evidence="1 2" key="1">
    <citation type="submission" date="2022-12" db="EMBL/GenBank/DDBJ databases">
        <title>Chromosome-level genome assembly of true bugs.</title>
        <authorList>
            <person name="Ma L."/>
            <person name="Li H."/>
        </authorList>
    </citation>
    <scope>NUCLEOTIDE SEQUENCE [LARGE SCALE GENOMIC DNA]</scope>
    <source>
        <strain evidence="1">Lab_2022b</strain>
    </source>
</reference>
<dbReference type="EMBL" id="JAPXFL010000008">
    <property type="protein sequence ID" value="KAK9502547.1"/>
    <property type="molecule type" value="Genomic_DNA"/>
</dbReference>
<organism evidence="1 2">
    <name type="scientific">Rhynocoris fuscipes</name>
    <dbReference type="NCBI Taxonomy" id="488301"/>
    <lineage>
        <taxon>Eukaryota</taxon>
        <taxon>Metazoa</taxon>
        <taxon>Ecdysozoa</taxon>
        <taxon>Arthropoda</taxon>
        <taxon>Hexapoda</taxon>
        <taxon>Insecta</taxon>
        <taxon>Pterygota</taxon>
        <taxon>Neoptera</taxon>
        <taxon>Paraneoptera</taxon>
        <taxon>Hemiptera</taxon>
        <taxon>Heteroptera</taxon>
        <taxon>Panheteroptera</taxon>
        <taxon>Cimicomorpha</taxon>
        <taxon>Reduviidae</taxon>
        <taxon>Harpactorinae</taxon>
        <taxon>Harpactorini</taxon>
        <taxon>Rhynocoris</taxon>
    </lineage>
</organism>